<organism evidence="1 2">
    <name type="scientific">Sanguibacter inulinus</name>
    <dbReference type="NCBI Taxonomy" id="60922"/>
    <lineage>
        <taxon>Bacteria</taxon>
        <taxon>Bacillati</taxon>
        <taxon>Actinomycetota</taxon>
        <taxon>Actinomycetes</taxon>
        <taxon>Micrococcales</taxon>
        <taxon>Sanguibacteraceae</taxon>
        <taxon>Sanguibacter</taxon>
    </lineage>
</organism>
<proteinExistence type="predicted"/>
<evidence type="ECO:0000313" key="2">
    <source>
        <dbReference type="Proteomes" id="UP000561011"/>
    </source>
</evidence>
<gene>
    <name evidence="1" type="ORF">HZZ10_08455</name>
</gene>
<keyword evidence="2" id="KW-1185">Reference proteome</keyword>
<accession>A0A853EUV5</accession>
<comment type="caution">
    <text evidence="1">The sequence shown here is derived from an EMBL/GenBank/DDBJ whole genome shotgun (WGS) entry which is preliminary data.</text>
</comment>
<dbReference type="Proteomes" id="UP000561011">
    <property type="component" value="Unassembled WGS sequence"/>
</dbReference>
<protein>
    <submittedName>
        <fullName evidence="1">DUF4259 domain-containing protein</fullName>
    </submittedName>
</protein>
<dbReference type="AlphaFoldDB" id="A0A853EUV5"/>
<dbReference type="Pfam" id="PF14078">
    <property type="entry name" value="DUF4259"/>
    <property type="match status" value="1"/>
</dbReference>
<dbReference type="EMBL" id="JACBYE010000016">
    <property type="protein sequence ID" value="NYS93554.1"/>
    <property type="molecule type" value="Genomic_DNA"/>
</dbReference>
<dbReference type="RefSeq" id="WP_179913185.1">
    <property type="nucleotide sequence ID" value="NZ_JACBYE010000016.1"/>
</dbReference>
<dbReference type="InterPro" id="IPR025355">
    <property type="entry name" value="DUF4259"/>
</dbReference>
<name>A0A853EUV5_9MICO</name>
<reference evidence="1 2" key="1">
    <citation type="submission" date="2020-07" db="EMBL/GenBank/DDBJ databases">
        <title>MOT database genomes.</title>
        <authorList>
            <person name="Joseph S."/>
            <person name="Aduse-Opoku J."/>
            <person name="Hashim A."/>
            <person name="Wade W."/>
            <person name="Curtis M."/>
        </authorList>
    </citation>
    <scope>NUCLEOTIDE SEQUENCE [LARGE SCALE GENOMIC DNA]</scope>
    <source>
        <strain evidence="1 2">DSM 100099</strain>
    </source>
</reference>
<sequence length="133" mass="14591">MGAWSSEPFGNDGAGDLVADIQHGEFSFEGLGWAFEDDYLEVDGGQYAIALVEIALVVQGTEPAHPALADVDLSKVAPLFTEDKIRWIVEMADRALTDSESSELYELWEEAGSLDEWRTPSVESLDRLRATLA</sequence>
<evidence type="ECO:0000313" key="1">
    <source>
        <dbReference type="EMBL" id="NYS93554.1"/>
    </source>
</evidence>